<keyword evidence="4" id="KW-0808">Transferase</keyword>
<accession>A0A0F0CN23</accession>
<evidence type="ECO:0000256" key="1">
    <source>
        <dbReference type="ARBA" id="ARBA00022574"/>
    </source>
</evidence>
<feature type="repeat" description="WD" evidence="3">
    <location>
        <begin position="186"/>
        <end position="227"/>
    </location>
</feature>
<evidence type="ECO:0000313" key="5">
    <source>
        <dbReference type="Proteomes" id="UP000033428"/>
    </source>
</evidence>
<reference evidence="4 5" key="1">
    <citation type="submission" date="2015-02" db="EMBL/GenBank/DDBJ databases">
        <title>Single-cell genomics of uncultivated deep-branching MTB reveals a conserved set of magnetosome genes.</title>
        <authorList>
            <person name="Kolinko S."/>
            <person name="Richter M."/>
            <person name="Glockner F.O."/>
            <person name="Brachmann A."/>
            <person name="Schuler D."/>
        </authorList>
    </citation>
    <scope>NUCLEOTIDE SEQUENCE [LARGE SCALE GENOMIC DNA]</scope>
    <source>
        <strain evidence="4">SKK-01</strain>
    </source>
</reference>
<dbReference type="InterPro" id="IPR019775">
    <property type="entry name" value="WD40_repeat_CS"/>
</dbReference>
<protein>
    <submittedName>
        <fullName evidence="4">Serine/threonine-protein kinase-like domain-containing protein</fullName>
    </submittedName>
</protein>
<dbReference type="InterPro" id="IPR001680">
    <property type="entry name" value="WD40_rpt"/>
</dbReference>
<dbReference type="PRINTS" id="PR00320">
    <property type="entry name" value="GPROTEINBRPT"/>
</dbReference>
<dbReference type="GO" id="GO:0016301">
    <property type="term" value="F:kinase activity"/>
    <property type="evidence" value="ECO:0007669"/>
    <property type="project" value="UniProtKB-KW"/>
</dbReference>
<feature type="repeat" description="WD" evidence="3">
    <location>
        <begin position="48"/>
        <end position="89"/>
    </location>
</feature>
<name>A0A0F0CN23_9BACT</name>
<feature type="repeat" description="WD" evidence="3">
    <location>
        <begin position="232"/>
        <end position="273"/>
    </location>
</feature>
<evidence type="ECO:0000256" key="3">
    <source>
        <dbReference type="PROSITE-ProRule" id="PRU00221"/>
    </source>
</evidence>
<keyword evidence="2" id="KW-0677">Repeat</keyword>
<keyword evidence="5" id="KW-1185">Reference proteome</keyword>
<evidence type="ECO:0000313" key="4">
    <source>
        <dbReference type="EMBL" id="KJJ83404.1"/>
    </source>
</evidence>
<dbReference type="InterPro" id="IPR036322">
    <property type="entry name" value="WD40_repeat_dom_sf"/>
</dbReference>
<feature type="repeat" description="WD" evidence="3">
    <location>
        <begin position="94"/>
        <end position="135"/>
    </location>
</feature>
<dbReference type="CDD" id="cd00200">
    <property type="entry name" value="WD40"/>
    <property type="match status" value="1"/>
</dbReference>
<dbReference type="PROSITE" id="PS50294">
    <property type="entry name" value="WD_REPEATS_REGION"/>
    <property type="match status" value="7"/>
</dbReference>
<dbReference type="InterPro" id="IPR015943">
    <property type="entry name" value="WD40/YVTN_repeat-like_dom_sf"/>
</dbReference>
<dbReference type="PANTHER" id="PTHR22844">
    <property type="entry name" value="F-BOX AND WD40 DOMAIN PROTEIN"/>
    <property type="match status" value="1"/>
</dbReference>
<feature type="repeat" description="WD" evidence="3">
    <location>
        <begin position="2"/>
        <end position="43"/>
    </location>
</feature>
<keyword evidence="4" id="KW-0418">Kinase</keyword>
<dbReference type="PROSITE" id="PS00678">
    <property type="entry name" value="WD_REPEATS_1"/>
    <property type="match status" value="1"/>
</dbReference>
<evidence type="ECO:0000256" key="2">
    <source>
        <dbReference type="ARBA" id="ARBA00022737"/>
    </source>
</evidence>
<proteinExistence type="predicted"/>
<dbReference type="InterPro" id="IPR020472">
    <property type="entry name" value="WD40_PAC1"/>
</dbReference>
<feature type="repeat" description="WD" evidence="3">
    <location>
        <begin position="140"/>
        <end position="181"/>
    </location>
</feature>
<dbReference type="InterPro" id="IPR045182">
    <property type="entry name" value="JINGUBANG-like"/>
</dbReference>
<dbReference type="PROSITE" id="PS50082">
    <property type="entry name" value="WD_REPEATS_2"/>
    <property type="match status" value="7"/>
</dbReference>
<organism evidence="4 5">
    <name type="scientific">Candidatus Omnitrophus magneticus</name>
    <dbReference type="NCBI Taxonomy" id="1609969"/>
    <lineage>
        <taxon>Bacteria</taxon>
        <taxon>Pseudomonadati</taxon>
        <taxon>Candidatus Omnitrophota</taxon>
        <taxon>Candidatus Omnitrophus</taxon>
    </lineage>
</organism>
<comment type="caution">
    <text evidence="4">The sequence shown here is derived from an EMBL/GenBank/DDBJ whole genome shotgun (WGS) entry which is preliminary data.</text>
</comment>
<dbReference type="AlphaFoldDB" id="A0A0F0CN23"/>
<feature type="repeat" description="WD" evidence="3">
    <location>
        <begin position="278"/>
        <end position="319"/>
    </location>
</feature>
<dbReference type="PANTHER" id="PTHR22844:SF387">
    <property type="entry name" value="F3I6.5 PROTEIN"/>
    <property type="match status" value="1"/>
</dbReference>
<dbReference type="Pfam" id="PF00400">
    <property type="entry name" value="WD40"/>
    <property type="match status" value="7"/>
</dbReference>
<dbReference type="SMART" id="SM00320">
    <property type="entry name" value="WD40"/>
    <property type="match status" value="7"/>
</dbReference>
<dbReference type="EMBL" id="JYNY01000596">
    <property type="protein sequence ID" value="KJJ83404.1"/>
    <property type="molecule type" value="Genomic_DNA"/>
</dbReference>
<keyword evidence="1 3" id="KW-0853">WD repeat</keyword>
<dbReference type="Gene3D" id="2.130.10.10">
    <property type="entry name" value="YVTN repeat-like/Quinoprotein amine dehydrogenase"/>
    <property type="match status" value="2"/>
</dbReference>
<sequence length="605" mass="69456">MLTEHRNSVLTLALSPDGKYLYSGSSDNTIKIWERDDNTGTYSFKQTLTEHSNLVLTLALSPDGKYLYSGSSDKTIKIWERDDNTGTYSFKQTLTEHSDWVLTLALSPDGKYLYSGSDDNTIKIWERDDNTGTYSFKQTLTGHSNWVRTLALSPDGKYLYSGSNDNTIKIWERDDNTGTYSFKQTLTEHSDWVLTLALSPDGKYLYSGSSDKTIKIWERDDNTGTYSFKQTLTEHENLVRTLALSPDGKYLYSGSNDNTIKIWERDDNTGTYSFKQTLTGHSAYVVTLALSPDGKYLYSGSGDTTIKIWELEYESVLDIVPVVLAPAKVEQEIDDNIMFIERLPIDLANILWQLLTIKEISCAKNQVELLKEFIGEFQDDDYFKEIIEIIKKFQTAEISKKISELLSGKIFSEEEKDFEIKIENTDNGRHEVYTSKNIKEPLDKDKVWWENWFERAIGLDKEVLNEIMRNRFRDGREGVINIPISSVDLKSLGEISEDLLEGYTRKSIKGLEKFISIEVGNVRFNLYNDSILDKGDAVEIETKLWERSKGKDGKILARESVITFAYRKEGTSARSEVYKSLERNSYTVYLKPLEEKENTYLVWCV</sequence>
<dbReference type="SUPFAM" id="SSF50978">
    <property type="entry name" value="WD40 repeat-like"/>
    <property type="match status" value="1"/>
</dbReference>
<gene>
    <name evidence="4" type="ORF">OMAG_002728</name>
</gene>
<dbReference type="Proteomes" id="UP000033428">
    <property type="component" value="Unassembled WGS sequence"/>
</dbReference>